<dbReference type="PaxDb" id="269797-Mbar_A2099"/>
<reference evidence="1" key="1">
    <citation type="submission" date="2006-06" db="EMBL/GenBank/DDBJ databases">
        <title>Complete sequence of chromosome 1 of Methanosarcina barkeri str. fusaro.</title>
        <authorList>
            <person name="Copeland A."/>
            <person name="Lucas S."/>
            <person name="Lapidus A."/>
            <person name="Barry K."/>
            <person name="Detter J.C."/>
            <person name="Glavina T."/>
            <person name="Hammon N."/>
            <person name="Israni S."/>
            <person name="Pitluck S."/>
            <person name="Goodwin L.A."/>
            <person name="Saunders E.H."/>
            <person name="Schmutz J."/>
            <person name="Larimer F."/>
            <person name="Land M."/>
            <person name="Anderson I."/>
            <person name="Richardson P."/>
        </authorList>
    </citation>
    <scope>NUCLEOTIDE SEQUENCE</scope>
    <source>
        <strain evidence="1">Fusaro</strain>
    </source>
</reference>
<protein>
    <submittedName>
        <fullName evidence="1">Uncharacterized protein</fullName>
    </submittedName>
</protein>
<accession>Q46AR2</accession>
<dbReference type="EMBL" id="CP000099">
    <property type="protein sequence ID" value="AAZ71030.1"/>
    <property type="molecule type" value="Genomic_DNA"/>
</dbReference>
<dbReference type="HOGENOM" id="CLU_2230358_0_0_2"/>
<dbReference type="AlphaFoldDB" id="Q46AR2"/>
<organism evidence="1">
    <name type="scientific">Methanosarcina barkeri (strain Fusaro / DSM 804)</name>
    <dbReference type="NCBI Taxonomy" id="269797"/>
    <lineage>
        <taxon>Archaea</taxon>
        <taxon>Methanobacteriati</taxon>
        <taxon>Methanobacteriota</taxon>
        <taxon>Stenosarchaea group</taxon>
        <taxon>Methanomicrobia</taxon>
        <taxon>Methanosarcinales</taxon>
        <taxon>Methanosarcinaceae</taxon>
        <taxon>Methanosarcina</taxon>
    </lineage>
</organism>
<sequence length="105" mass="11897">MMNVLEESFLETETFAKISGKDQQLRLNYSYEAAELSPRKSELCWRALQQAARYSTEIREIYNPLTISRTSQYSNNSPSVMETMSSSVMVSGIDSCITLNHSITS</sequence>
<evidence type="ECO:0000313" key="1">
    <source>
        <dbReference type="EMBL" id="AAZ71030.1"/>
    </source>
</evidence>
<proteinExistence type="predicted"/>
<dbReference type="KEGG" id="mba:Mbar_A2099"/>
<name>Q46AR2_METBF</name>
<gene>
    <name evidence="1" type="ordered locus">Mbar_A2099</name>
</gene>